<feature type="transmembrane region" description="Helical" evidence="5">
    <location>
        <begin position="350"/>
        <end position="372"/>
    </location>
</feature>
<evidence type="ECO:0000256" key="1">
    <source>
        <dbReference type="ARBA" id="ARBA00004141"/>
    </source>
</evidence>
<feature type="transmembrane region" description="Helical" evidence="5">
    <location>
        <begin position="260"/>
        <end position="281"/>
    </location>
</feature>
<dbReference type="Proteomes" id="UP000507470">
    <property type="component" value="Unassembled WGS sequence"/>
</dbReference>
<evidence type="ECO:0000313" key="7">
    <source>
        <dbReference type="Proteomes" id="UP000507470"/>
    </source>
</evidence>
<dbReference type="Gene3D" id="1.20.1250.20">
    <property type="entry name" value="MFS general substrate transporter like domains"/>
    <property type="match status" value="1"/>
</dbReference>
<dbReference type="InterPro" id="IPR036259">
    <property type="entry name" value="MFS_trans_sf"/>
</dbReference>
<feature type="transmembrane region" description="Helical" evidence="5">
    <location>
        <begin position="324"/>
        <end position="344"/>
    </location>
</feature>
<feature type="transmembrane region" description="Helical" evidence="5">
    <location>
        <begin position="23"/>
        <end position="47"/>
    </location>
</feature>
<dbReference type="Pfam" id="PF00083">
    <property type="entry name" value="Sugar_tr"/>
    <property type="match status" value="1"/>
</dbReference>
<organism evidence="6 7">
    <name type="scientific">Mytilus coruscus</name>
    <name type="common">Sea mussel</name>
    <dbReference type="NCBI Taxonomy" id="42192"/>
    <lineage>
        <taxon>Eukaryota</taxon>
        <taxon>Metazoa</taxon>
        <taxon>Spiralia</taxon>
        <taxon>Lophotrochozoa</taxon>
        <taxon>Mollusca</taxon>
        <taxon>Bivalvia</taxon>
        <taxon>Autobranchia</taxon>
        <taxon>Pteriomorphia</taxon>
        <taxon>Mytilida</taxon>
        <taxon>Mytiloidea</taxon>
        <taxon>Mytilidae</taxon>
        <taxon>Mytilinae</taxon>
        <taxon>Mytilus</taxon>
    </lineage>
</organism>
<keyword evidence="7" id="KW-1185">Reference proteome</keyword>
<dbReference type="AlphaFoldDB" id="A0A6J8F1X0"/>
<dbReference type="PANTHER" id="PTHR24064">
    <property type="entry name" value="SOLUTE CARRIER FAMILY 22 MEMBER"/>
    <property type="match status" value="1"/>
</dbReference>
<name>A0A6J8F1X0_MYTCO</name>
<comment type="subcellular location">
    <subcellularLocation>
        <location evidence="1">Membrane</location>
        <topology evidence="1">Multi-pass membrane protein</topology>
    </subcellularLocation>
</comment>
<keyword evidence="4 5" id="KW-0472">Membrane</keyword>
<evidence type="ECO:0000256" key="3">
    <source>
        <dbReference type="ARBA" id="ARBA00022989"/>
    </source>
</evidence>
<dbReference type="GO" id="GO:0022857">
    <property type="term" value="F:transmembrane transporter activity"/>
    <property type="evidence" value="ECO:0007669"/>
    <property type="project" value="InterPro"/>
</dbReference>
<feature type="transmembrane region" description="Helical" evidence="5">
    <location>
        <begin position="230"/>
        <end position="251"/>
    </location>
</feature>
<sequence>MDHGVQVDKILYALGSLGKYQRIQLALCFLFTLENSFHLIAAVYIGYRPLYQCQDINTTAYLHSHDNYNISDINVQYDKCKINIFVNSSDNEYQYTEGCLNGYSYDIPRIDPQFLDESLRWLIANGKKDMTEKILRKACRMNNVSYETVTENVLLSKEISIVASEESHELNSGNENEVKKENVERYTVFTVLKHKRILLGSIVLWVAWITNTLTYYGLMLTTSKLSGDRFLNNVIASLAEYPAVILQQILINRIGRKSTLVIFHGIAGVSLVLATVCTTYRSEYSWLPTLGTVFSFVGRFAITGSFSTVFLYTPELYPTNLRNVGLGMASCVARAGSMMSPFAITLAEYVSWGPAAVFASMNVFVTISLLTLPETMGRELPTTITELNAWYKDKGGHGTKTKH</sequence>
<proteinExistence type="predicted"/>
<dbReference type="InterPro" id="IPR005828">
    <property type="entry name" value="MFS_sugar_transport-like"/>
</dbReference>
<feature type="transmembrane region" description="Helical" evidence="5">
    <location>
        <begin position="197"/>
        <end position="218"/>
    </location>
</feature>
<keyword evidence="2 5" id="KW-0812">Transmembrane</keyword>
<evidence type="ECO:0000256" key="4">
    <source>
        <dbReference type="ARBA" id="ARBA00023136"/>
    </source>
</evidence>
<accession>A0A6J8F1X0</accession>
<dbReference type="OrthoDB" id="6100430at2759"/>
<keyword evidence="3 5" id="KW-1133">Transmembrane helix</keyword>
<feature type="transmembrane region" description="Helical" evidence="5">
    <location>
        <begin position="293"/>
        <end position="312"/>
    </location>
</feature>
<reference evidence="6 7" key="1">
    <citation type="submission" date="2020-06" db="EMBL/GenBank/DDBJ databases">
        <authorList>
            <person name="Li R."/>
            <person name="Bekaert M."/>
        </authorList>
    </citation>
    <scope>NUCLEOTIDE SEQUENCE [LARGE SCALE GENOMIC DNA]</scope>
    <source>
        <strain evidence="7">wild</strain>
    </source>
</reference>
<evidence type="ECO:0000256" key="5">
    <source>
        <dbReference type="SAM" id="Phobius"/>
    </source>
</evidence>
<dbReference type="EMBL" id="CACVKT020010445">
    <property type="protein sequence ID" value="CAC5426710.1"/>
    <property type="molecule type" value="Genomic_DNA"/>
</dbReference>
<evidence type="ECO:0000256" key="2">
    <source>
        <dbReference type="ARBA" id="ARBA00022692"/>
    </source>
</evidence>
<dbReference type="GO" id="GO:0016020">
    <property type="term" value="C:membrane"/>
    <property type="evidence" value="ECO:0007669"/>
    <property type="project" value="UniProtKB-SubCell"/>
</dbReference>
<evidence type="ECO:0000313" key="6">
    <source>
        <dbReference type="EMBL" id="CAC5426710.1"/>
    </source>
</evidence>
<protein>
    <submittedName>
        <fullName evidence="6">SLC22A4_5</fullName>
    </submittedName>
</protein>
<dbReference type="SUPFAM" id="SSF103473">
    <property type="entry name" value="MFS general substrate transporter"/>
    <property type="match status" value="1"/>
</dbReference>
<gene>
    <name evidence="6" type="ORF">MCOR_58396</name>
</gene>